<dbReference type="HOGENOM" id="CLU_312616_0_0_1"/>
<dbReference type="GeneID" id="34526465"/>
<feature type="compositionally biased region" description="Polar residues" evidence="1">
    <location>
        <begin position="458"/>
        <end position="471"/>
    </location>
</feature>
<evidence type="ECO:0000313" key="2">
    <source>
        <dbReference type="EMBL" id="CCK70750.1"/>
    </source>
</evidence>
<feature type="compositionally biased region" description="Polar residues" evidence="1">
    <location>
        <begin position="361"/>
        <end position="402"/>
    </location>
</feature>
<dbReference type="AlphaFoldDB" id="J7R7A9"/>
<dbReference type="EMBL" id="HE978319">
    <property type="protein sequence ID" value="CCK70750.1"/>
    <property type="molecule type" value="Genomic_DNA"/>
</dbReference>
<organism evidence="2 3">
    <name type="scientific">Huiozyma naganishii (strain ATCC MYA-139 / BCRC 22969 / CBS 8797 / KCTC 17520 / NBRC 10181 / NCYC 3082 / Yp74L-3)</name>
    <name type="common">Yeast</name>
    <name type="synonym">Kazachstania naganishii</name>
    <dbReference type="NCBI Taxonomy" id="1071383"/>
    <lineage>
        <taxon>Eukaryota</taxon>
        <taxon>Fungi</taxon>
        <taxon>Dikarya</taxon>
        <taxon>Ascomycota</taxon>
        <taxon>Saccharomycotina</taxon>
        <taxon>Saccharomycetes</taxon>
        <taxon>Saccharomycetales</taxon>
        <taxon>Saccharomycetaceae</taxon>
        <taxon>Huiozyma</taxon>
    </lineage>
</organism>
<feature type="region of interest" description="Disordered" evidence="1">
    <location>
        <begin position="272"/>
        <end position="402"/>
    </location>
</feature>
<feature type="compositionally biased region" description="Polar residues" evidence="1">
    <location>
        <begin position="62"/>
        <end position="77"/>
    </location>
</feature>
<dbReference type="eggNOG" id="KOG4339">
    <property type="taxonomic scope" value="Eukaryota"/>
</dbReference>
<reference evidence="3" key="2">
    <citation type="submission" date="2012-08" db="EMBL/GenBank/DDBJ databases">
        <title>Genome sequence of Kazachstania naganishii.</title>
        <authorList>
            <person name="Gordon J.L."/>
            <person name="Armisen D."/>
            <person name="Proux-Wera E."/>
            <person name="OhEigeartaigh S.S."/>
            <person name="Byrne K.P."/>
            <person name="Wolfe K.H."/>
        </authorList>
    </citation>
    <scope>NUCLEOTIDE SEQUENCE [LARGE SCALE GENOMIC DNA]</scope>
    <source>
        <strain evidence="3">ATCC MYA-139 / BCRC 22969 / CBS 8797 / CCRC 22969 / KCTC 17520 / NBRC 10181 / NCYC 3082</strain>
    </source>
</reference>
<feature type="region of interest" description="Disordered" evidence="1">
    <location>
        <begin position="426"/>
        <end position="528"/>
    </location>
</feature>
<sequence length="923" mass="104025">MTENDMIPEGYGSSQLLNSSFYSSNSGNALDHSRNFRNSLVLDEFSEQNLHRYLEEEEGDITSGTTHSQRSNQNDNYDWSYKLSPQKRIERPTEVRTVNMTASPSLSALVELLNEKSKTAEQRMKSQLITEVPIIEEDEKEEEVLKERNEVNMDFEEKESASKPVFQNSSPNLIDIDGEENNFVTNLNPFRSFEEPDFMTTPKVQQKPQLSEKFVPTDSLITEEEEEYVGEENHETEGYNDNIGGSPVDAVSMSNINVQSAEDSDIQEKIQNKPNFQPDSVNEDAAMLHEEHVSKTQEPSINIPKKTFATRKYKKPVRKLDSASTDTKEKKRSSFFSFFKKKSAKDPKTESSLLPPKRSKATQSRPRSYSLGTKSQLTALPNSRSISENVQTQPSARNNKFSSSLSLFGDVHEEDGEIDHGTIQNLHAPQEQNKKSVGQDADTNDTVSPPKRLDPLESNITLDNYKSNPSAAPNEESMPFSPIDSGNIEQSASGAKDRFTTSTDLAPNDLLPMPPKISPALKDTSSYDERRDSGEVYFPKSLNEDEIDCIIQLERNRSLKSVNQKISTDTLSVKAQSEGMTVEEASDVVLANPDLSKSPSNSILKNTGRFENLDPMSNGLSSLKSFDGKMDQLSLDTDRSTEEKLTKLAGERDITLIIQPSNSFEGDRDAYSTNHQNKKVKNTGQHDGMVSDSKPIAEVDPELMTDIMEFANIINFGDEINFDLDINEPSDTFAYDKVRTLDSPVLKPPQMSHASNHDIRLTFHSPTEETPVEKKDTVNEQFINDDFENEEFNDEDIYESLKIKKPQKPESQISSPHMEEYISHSYHAGTSTDRPISMSFKGLTSSMNHTESSENLSNNQRVNFSSKIILYDTYSGIDYDRRPDISTCNQLTPQLAQMIKSELNDLKASMEVHQDSRCYTQFF</sequence>
<protein>
    <recommendedName>
        <fullName evidence="4">Protein BNI4</fullName>
    </recommendedName>
</protein>
<accession>J7R7A9</accession>
<evidence type="ECO:0000313" key="3">
    <source>
        <dbReference type="Proteomes" id="UP000006310"/>
    </source>
</evidence>
<name>J7R7A9_HUIN7</name>
<keyword evidence="3" id="KW-1185">Reference proteome</keyword>
<dbReference type="OrthoDB" id="5563016at2759"/>
<feature type="compositionally biased region" description="Basic and acidic residues" evidence="1">
    <location>
        <begin position="318"/>
        <end position="329"/>
    </location>
</feature>
<feature type="region of interest" description="Disordered" evidence="1">
    <location>
        <begin position="231"/>
        <end position="250"/>
    </location>
</feature>
<feature type="region of interest" description="Disordered" evidence="1">
    <location>
        <begin position="156"/>
        <end position="177"/>
    </location>
</feature>
<dbReference type="RefSeq" id="XP_022464996.1">
    <property type="nucleotide sequence ID" value="XM_022608506.1"/>
</dbReference>
<dbReference type="KEGG" id="kng:KNAG_0F00810"/>
<proteinExistence type="predicted"/>
<feature type="compositionally biased region" description="Basic residues" evidence="1">
    <location>
        <begin position="308"/>
        <end position="317"/>
    </location>
</feature>
<feature type="compositionally biased region" description="Basic and acidic residues" evidence="1">
    <location>
        <begin position="286"/>
        <end position="295"/>
    </location>
</feature>
<dbReference type="Proteomes" id="UP000006310">
    <property type="component" value="Chromosome 6"/>
</dbReference>
<dbReference type="OMA" id="NYHEDIT"/>
<evidence type="ECO:0008006" key="4">
    <source>
        <dbReference type="Google" id="ProtNLM"/>
    </source>
</evidence>
<reference evidence="2 3" key="1">
    <citation type="journal article" date="2011" name="Proc. Natl. Acad. Sci. U.S.A.">
        <title>Evolutionary erosion of yeast sex chromosomes by mating-type switching accidents.</title>
        <authorList>
            <person name="Gordon J.L."/>
            <person name="Armisen D."/>
            <person name="Proux-Wera E."/>
            <person name="Oheigeartaigh S.S."/>
            <person name="Byrne K.P."/>
            <person name="Wolfe K.H."/>
        </authorList>
    </citation>
    <scope>NUCLEOTIDE SEQUENCE [LARGE SCALE GENOMIC DNA]</scope>
    <source>
        <strain evidence="3">ATCC MYA-139 / BCRC 22969 / CBS 8797 / CCRC 22969 / KCTC 17520 / NBRC 10181 / NCYC 3082</strain>
    </source>
</reference>
<evidence type="ECO:0000256" key="1">
    <source>
        <dbReference type="SAM" id="MobiDB-lite"/>
    </source>
</evidence>
<dbReference type="STRING" id="1071383.J7R7A9"/>
<gene>
    <name evidence="2" type="primary">KNAG0F00810</name>
    <name evidence="2" type="ordered locus">KNAG_0F00810</name>
</gene>
<feature type="region of interest" description="Disordered" evidence="1">
    <location>
        <begin position="56"/>
        <end position="79"/>
    </location>
</feature>